<dbReference type="InterPro" id="IPR008929">
    <property type="entry name" value="Chondroitin_lyas"/>
</dbReference>
<evidence type="ECO:0000256" key="1">
    <source>
        <dbReference type="SAM" id="SignalP"/>
    </source>
</evidence>
<feature type="signal peptide" evidence="1">
    <location>
        <begin position="1"/>
        <end position="21"/>
    </location>
</feature>
<keyword evidence="1" id="KW-0732">Signal</keyword>
<feature type="domain" description="Endo-acting ulvan lyase 2nd" evidence="3">
    <location>
        <begin position="262"/>
        <end position="400"/>
    </location>
</feature>
<protein>
    <recommendedName>
        <fullName evidence="6">Heparinase II/III-like protein</fullName>
    </recommendedName>
</protein>
<dbReference type="RefSeq" id="WP_379833480.1">
    <property type="nucleotide sequence ID" value="NZ_JBHRYQ010000001.1"/>
</dbReference>
<name>A0ABV7YQS5_9BACT</name>
<feature type="chain" id="PRO_5045297864" description="Heparinase II/III-like protein" evidence="1">
    <location>
        <begin position="22"/>
        <end position="807"/>
    </location>
</feature>
<dbReference type="Pfam" id="PF26377">
    <property type="entry name" value="Ulvan_lyase_2nd"/>
    <property type="match status" value="1"/>
</dbReference>
<dbReference type="InterPro" id="IPR058848">
    <property type="entry name" value="Ulvan_lyase_C"/>
</dbReference>
<proteinExistence type="predicted"/>
<dbReference type="InterPro" id="IPR058849">
    <property type="entry name" value="Ulvan_lyase_2nd"/>
</dbReference>
<evidence type="ECO:0000259" key="2">
    <source>
        <dbReference type="Pfam" id="PF26374"/>
    </source>
</evidence>
<reference evidence="5" key="1">
    <citation type="journal article" date="2019" name="Int. J. Syst. Evol. Microbiol.">
        <title>The Global Catalogue of Microorganisms (GCM) 10K type strain sequencing project: providing services to taxonomists for standard genome sequencing and annotation.</title>
        <authorList>
            <consortium name="The Broad Institute Genomics Platform"/>
            <consortium name="The Broad Institute Genome Sequencing Center for Infectious Disease"/>
            <person name="Wu L."/>
            <person name="Ma J."/>
        </authorList>
    </citation>
    <scope>NUCLEOTIDE SEQUENCE [LARGE SCALE GENOMIC DNA]</scope>
    <source>
        <strain evidence="5">CECT 7956</strain>
    </source>
</reference>
<dbReference type="Proteomes" id="UP001595616">
    <property type="component" value="Unassembled WGS sequence"/>
</dbReference>
<organism evidence="4 5">
    <name type="scientific">Lacihabitans lacunae</name>
    <dbReference type="NCBI Taxonomy" id="1028214"/>
    <lineage>
        <taxon>Bacteria</taxon>
        <taxon>Pseudomonadati</taxon>
        <taxon>Bacteroidota</taxon>
        <taxon>Cytophagia</taxon>
        <taxon>Cytophagales</taxon>
        <taxon>Leadbetterellaceae</taxon>
        <taxon>Lacihabitans</taxon>
    </lineage>
</organism>
<dbReference type="EMBL" id="JBHRYQ010000001">
    <property type="protein sequence ID" value="MFC3809029.1"/>
    <property type="molecule type" value="Genomic_DNA"/>
</dbReference>
<accession>A0ABV7YQS5</accession>
<dbReference type="Pfam" id="PF26374">
    <property type="entry name" value="Ulvan_lyaseC"/>
    <property type="match status" value="1"/>
</dbReference>
<sequence>MKGFQLVFFFSVLFCSNLTFAQSNKHPVIWITEEEREQVIANTEKYDWAKSILGQLHEHVDAFMVSHKSNPEVILKSIPTFGGNLNEHNRILTLAAESGMLYYLSKDENYAQLSADIIAAYTYPLALKTPQTTQIMGDAFHDPRTCYNMLALAFDFTYTFLNKNQTHIYNLNTRQSQPFQNEIAQQAFKNIVGNILQEYGESDKHGQFISNHPVLTAPGALYSILCIDDSVERERLFNVFWEKGTKHQPSFKHTILPMFSGQGIWPESLSYSFMPNISLVLNIVDRIKPEMNITKDYQHIFNGNFLFTNLRHPDRRFVRFGDSKRNNDFTEANYRYALHIASRRGYTALAKESMEALKKNYAAKGGRKPNMSNTTYDNSNFLELFWGVPIPETNVGEISYKPTVIVEHAGVALQRNYVKEYNELYGLCGIIGGAHYVHSHLTGISMELYGAGYVMAPNAGLPATVEERQIPLHEHYYRIYAGNNTVVVNGTSHGRDEGSWKGKANVWQNKTINIAAEPKHLEEPITDKFSFATQYLKDEINNADQERTLSVIRTSDTTAYYFDMFRSKSLGENKFHDYLYHNIGDAVHLTDLKAKELALTETDRYQNDIGDVVHAPGWRYFEDTKTTEQVSDAIKVRFDIKYDNRYMHMFIPGDVSRAYTTALAPPTREAKNGYVNKKTQVLAIRQNGEAWDRPFVSVFEPSLNPKSSIEAVEHLKSGTKIVGIKVVTRLGEKTITDHIISQDDSKAIYKNTKLKLAFRGRFAIIRSEEYKGKESTQLYIGEGENLKYKKCKLKSDASKKAFQVFDN</sequence>
<keyword evidence="5" id="KW-1185">Reference proteome</keyword>
<evidence type="ECO:0008006" key="6">
    <source>
        <dbReference type="Google" id="ProtNLM"/>
    </source>
</evidence>
<feature type="domain" description="Endo-acting ulvan lyase C-terminal" evidence="2">
    <location>
        <begin position="709"/>
        <end position="804"/>
    </location>
</feature>
<evidence type="ECO:0000313" key="4">
    <source>
        <dbReference type="EMBL" id="MFC3809029.1"/>
    </source>
</evidence>
<comment type="caution">
    <text evidence="4">The sequence shown here is derived from an EMBL/GenBank/DDBJ whole genome shotgun (WGS) entry which is preliminary data.</text>
</comment>
<gene>
    <name evidence="4" type="ORF">ACFOOI_00055</name>
</gene>
<evidence type="ECO:0000259" key="3">
    <source>
        <dbReference type="Pfam" id="PF26377"/>
    </source>
</evidence>
<dbReference type="Gene3D" id="1.50.10.100">
    <property type="entry name" value="Chondroitin AC/alginate lyase"/>
    <property type="match status" value="1"/>
</dbReference>
<evidence type="ECO:0000313" key="5">
    <source>
        <dbReference type="Proteomes" id="UP001595616"/>
    </source>
</evidence>
<dbReference type="Gene3D" id="2.70.98.70">
    <property type="match status" value="1"/>
</dbReference>